<dbReference type="GO" id="GO:0004062">
    <property type="term" value="F:aryl sulfotransferase activity"/>
    <property type="evidence" value="ECO:0007669"/>
    <property type="project" value="InterPro"/>
</dbReference>
<evidence type="ECO:0000313" key="2">
    <source>
        <dbReference type="Proteomes" id="UP000265618"/>
    </source>
</evidence>
<dbReference type="Pfam" id="PF05935">
    <property type="entry name" value="Arylsulfotrans"/>
    <property type="match status" value="1"/>
</dbReference>
<proteinExistence type="predicted"/>
<dbReference type="AlphaFoldDB" id="A0A9K3GD91"/>
<dbReference type="InterPro" id="IPR053143">
    <property type="entry name" value="Arylsulfate_ST"/>
</dbReference>
<name>A0A9K3GD91_9EUKA</name>
<accession>A0A9K3GD91</accession>
<organism evidence="1 2">
    <name type="scientific">Kipferlia bialata</name>
    <dbReference type="NCBI Taxonomy" id="797122"/>
    <lineage>
        <taxon>Eukaryota</taxon>
        <taxon>Metamonada</taxon>
        <taxon>Carpediemonas-like organisms</taxon>
        <taxon>Kipferlia</taxon>
    </lineage>
</organism>
<sequence>MSVLWRLAGDPKIQRIGCVKCLSVVSLNYAMGETVTDKLRAIHVGSSVIINARYRGATPDEHNRLYMFTLQHEDWAEGRQLRYWDHDPSHLFRPDIPGVYELTVQTGYRPWYDPSVDHSWSPYSVTEGQEEVTVSFSVAAIVGDAMMQPEIAVPTLAPLDFLSLGVRYALPPIDTDTLSALYQAVSGEDTDDFCMRVHFKRVTQDGDQPEEWQTATCNEITPGSPTYMTVVGLQTETEYQLKHDYVRVPRPQPRDTDFEWTLTSGNVWIEPDSDCPAVPGIQNGEYVTYTTGPIPKAVQKRLSPYVMRPEYVENANLPTSSHEGYMMQCHLAVGYGKEGLATATDMNGNLVYYMPHYKGSFMFGEKSSGQFTRVSGRGTWFLWANGSKTLNPSLSSASLAQVWAEVDLEGIPLWTMGLYEVNDMLLASGSDLVAEVLGHHDAARTPDGYSTVDFSIPKEEHGLLDFFKCNKERKKPVSTERAEQVPEQHWDYVLEFDADRNLTKSWQAHEHVGISLAEQNVDSYNSVAFNLPTMSLEPIYYGDAALDRTHANTLLIDPSDGQVLMSARHYDAIFKLDWENGGDPVYNLQDFALFDADYQPYVKDYDADTTFFTHQHCIELYQVEGREDVRLVSIFDNDNTPVLKHGVTPPHSYGVLALINETRQEAVLLMRKQLPTFCAALGTSQVLANGNTWYHCGEHKSRRGWRDPFGYSSSVYEVSPSGEIVYSAGCDKASYRVFRMASLYGGTDYTPITNTASLPIPAEWDL</sequence>
<dbReference type="Proteomes" id="UP000265618">
    <property type="component" value="Unassembled WGS sequence"/>
</dbReference>
<comment type="caution">
    <text evidence="1">The sequence shown here is derived from an EMBL/GenBank/DDBJ whole genome shotgun (WGS) entry which is preliminary data.</text>
</comment>
<dbReference type="OrthoDB" id="5427350at2759"/>
<dbReference type="InterPro" id="IPR010262">
    <property type="entry name" value="Arylsulfotransferase_bact"/>
</dbReference>
<protein>
    <submittedName>
        <fullName evidence="1">Arylsulfotransferase</fullName>
    </submittedName>
</protein>
<gene>
    <name evidence="1" type="ORF">KIPB_000183</name>
</gene>
<dbReference type="EMBL" id="BDIP01000019">
    <property type="protein sequence ID" value="GIQ79529.1"/>
    <property type="molecule type" value="Genomic_DNA"/>
</dbReference>
<evidence type="ECO:0000313" key="1">
    <source>
        <dbReference type="EMBL" id="GIQ79529.1"/>
    </source>
</evidence>
<keyword evidence="2" id="KW-1185">Reference proteome</keyword>
<dbReference type="PANTHER" id="PTHR35340:SF5">
    <property type="entry name" value="ASST-DOMAIN-CONTAINING PROTEIN"/>
    <property type="match status" value="1"/>
</dbReference>
<reference evidence="1 2" key="1">
    <citation type="journal article" date="2018" name="PLoS ONE">
        <title>The draft genome of Kipferlia bialata reveals reductive genome evolution in fornicate parasites.</title>
        <authorList>
            <person name="Tanifuji G."/>
            <person name="Takabayashi S."/>
            <person name="Kume K."/>
            <person name="Takagi M."/>
            <person name="Nakayama T."/>
            <person name="Kamikawa R."/>
            <person name="Inagaki Y."/>
            <person name="Hashimoto T."/>
        </authorList>
    </citation>
    <scope>NUCLEOTIDE SEQUENCE [LARGE SCALE GENOMIC DNA]</scope>
    <source>
        <strain evidence="1">NY0173</strain>
    </source>
</reference>
<dbReference type="PANTHER" id="PTHR35340">
    <property type="entry name" value="PQQ ENZYME REPEAT PROTEIN-RELATED"/>
    <property type="match status" value="1"/>
</dbReference>